<accession>A0AAD4GCV3</accession>
<comment type="caution">
    <text evidence="1">The sequence shown here is derived from an EMBL/GenBank/DDBJ whole genome shotgun (WGS) entry which is preliminary data.</text>
</comment>
<protein>
    <submittedName>
        <fullName evidence="1">Uncharacterized protein</fullName>
    </submittedName>
</protein>
<sequence>MISGNGSVHIVDLGLSTLLTEPRRIDICQVVGIIQCIDARNEHEEEASHLLPTTQCYVLCWLGPRFPYNLNRTIQRMRSREGLRRRGLTVRWSRDVCSTVMVNCRDRSNTSVVSGTVDFINNELAASVRRSARAHREFHSFTGYTLLVALVMVTDQSIAAHERTELWIFVFLRRSHRGL</sequence>
<keyword evidence="2" id="KW-1185">Reference proteome</keyword>
<dbReference type="Proteomes" id="UP001194468">
    <property type="component" value="Unassembled WGS sequence"/>
</dbReference>
<dbReference type="AlphaFoldDB" id="A0AAD4GCV3"/>
<dbReference type="EMBL" id="WHUW01000018">
    <property type="protein sequence ID" value="KAF8437518.1"/>
    <property type="molecule type" value="Genomic_DNA"/>
</dbReference>
<name>A0AAD4GCV3_BOLED</name>
<evidence type="ECO:0000313" key="1">
    <source>
        <dbReference type="EMBL" id="KAF8437518.1"/>
    </source>
</evidence>
<reference evidence="1" key="2">
    <citation type="journal article" date="2020" name="Nat. Commun.">
        <title>Large-scale genome sequencing of mycorrhizal fungi provides insights into the early evolution of symbiotic traits.</title>
        <authorList>
            <person name="Miyauchi S."/>
            <person name="Kiss E."/>
            <person name="Kuo A."/>
            <person name="Drula E."/>
            <person name="Kohler A."/>
            <person name="Sanchez-Garcia M."/>
            <person name="Morin E."/>
            <person name="Andreopoulos B."/>
            <person name="Barry K.W."/>
            <person name="Bonito G."/>
            <person name="Buee M."/>
            <person name="Carver A."/>
            <person name="Chen C."/>
            <person name="Cichocki N."/>
            <person name="Clum A."/>
            <person name="Culley D."/>
            <person name="Crous P.W."/>
            <person name="Fauchery L."/>
            <person name="Girlanda M."/>
            <person name="Hayes R.D."/>
            <person name="Keri Z."/>
            <person name="LaButti K."/>
            <person name="Lipzen A."/>
            <person name="Lombard V."/>
            <person name="Magnuson J."/>
            <person name="Maillard F."/>
            <person name="Murat C."/>
            <person name="Nolan M."/>
            <person name="Ohm R.A."/>
            <person name="Pangilinan J."/>
            <person name="Pereira M.F."/>
            <person name="Perotto S."/>
            <person name="Peter M."/>
            <person name="Pfister S."/>
            <person name="Riley R."/>
            <person name="Sitrit Y."/>
            <person name="Stielow J.B."/>
            <person name="Szollosi G."/>
            <person name="Zifcakova L."/>
            <person name="Stursova M."/>
            <person name="Spatafora J.W."/>
            <person name="Tedersoo L."/>
            <person name="Vaario L.M."/>
            <person name="Yamada A."/>
            <person name="Yan M."/>
            <person name="Wang P."/>
            <person name="Xu J."/>
            <person name="Bruns T."/>
            <person name="Baldrian P."/>
            <person name="Vilgalys R."/>
            <person name="Dunand C."/>
            <person name="Henrissat B."/>
            <person name="Grigoriev I.V."/>
            <person name="Hibbett D."/>
            <person name="Nagy L.G."/>
            <person name="Martin F.M."/>
        </authorList>
    </citation>
    <scope>NUCLEOTIDE SEQUENCE</scope>
    <source>
        <strain evidence="1">BED1</strain>
    </source>
</reference>
<evidence type="ECO:0000313" key="2">
    <source>
        <dbReference type="Proteomes" id="UP001194468"/>
    </source>
</evidence>
<proteinExistence type="predicted"/>
<gene>
    <name evidence="1" type="ORF">L210DRAFT_502374</name>
</gene>
<organism evidence="1 2">
    <name type="scientific">Boletus edulis BED1</name>
    <dbReference type="NCBI Taxonomy" id="1328754"/>
    <lineage>
        <taxon>Eukaryota</taxon>
        <taxon>Fungi</taxon>
        <taxon>Dikarya</taxon>
        <taxon>Basidiomycota</taxon>
        <taxon>Agaricomycotina</taxon>
        <taxon>Agaricomycetes</taxon>
        <taxon>Agaricomycetidae</taxon>
        <taxon>Boletales</taxon>
        <taxon>Boletineae</taxon>
        <taxon>Boletaceae</taxon>
        <taxon>Boletoideae</taxon>
        <taxon>Boletus</taxon>
    </lineage>
</organism>
<reference evidence="1" key="1">
    <citation type="submission" date="2019-10" db="EMBL/GenBank/DDBJ databases">
        <authorList>
            <consortium name="DOE Joint Genome Institute"/>
            <person name="Kuo A."/>
            <person name="Miyauchi S."/>
            <person name="Kiss E."/>
            <person name="Drula E."/>
            <person name="Kohler A."/>
            <person name="Sanchez-Garcia M."/>
            <person name="Andreopoulos B."/>
            <person name="Barry K.W."/>
            <person name="Bonito G."/>
            <person name="Buee M."/>
            <person name="Carver A."/>
            <person name="Chen C."/>
            <person name="Cichocki N."/>
            <person name="Clum A."/>
            <person name="Culley D."/>
            <person name="Crous P.W."/>
            <person name="Fauchery L."/>
            <person name="Girlanda M."/>
            <person name="Hayes R."/>
            <person name="Keri Z."/>
            <person name="LaButti K."/>
            <person name="Lipzen A."/>
            <person name="Lombard V."/>
            <person name="Magnuson J."/>
            <person name="Maillard F."/>
            <person name="Morin E."/>
            <person name="Murat C."/>
            <person name="Nolan M."/>
            <person name="Ohm R."/>
            <person name="Pangilinan J."/>
            <person name="Pereira M."/>
            <person name="Perotto S."/>
            <person name="Peter M."/>
            <person name="Riley R."/>
            <person name="Sitrit Y."/>
            <person name="Stielow B."/>
            <person name="Szollosi G."/>
            <person name="Zifcakova L."/>
            <person name="Stursova M."/>
            <person name="Spatafora J.W."/>
            <person name="Tedersoo L."/>
            <person name="Vaario L.-M."/>
            <person name="Yamada A."/>
            <person name="Yan M."/>
            <person name="Wang P."/>
            <person name="Xu J."/>
            <person name="Bruns T."/>
            <person name="Baldrian P."/>
            <person name="Vilgalys R."/>
            <person name="Henrissat B."/>
            <person name="Grigoriev I.V."/>
            <person name="Hibbett D."/>
            <person name="Nagy L.G."/>
            <person name="Martin F.M."/>
        </authorList>
    </citation>
    <scope>NUCLEOTIDE SEQUENCE</scope>
    <source>
        <strain evidence="1">BED1</strain>
    </source>
</reference>